<accession>A0ABQ3JFC0</accession>
<dbReference type="SUPFAM" id="SSF111069">
    <property type="entry name" value="Hypothetical protein yfbM"/>
    <property type="match status" value="1"/>
</dbReference>
<dbReference type="Pfam" id="PF08974">
    <property type="entry name" value="DUF1877"/>
    <property type="match status" value="1"/>
</dbReference>
<proteinExistence type="predicted"/>
<dbReference type="EMBL" id="BNAU01000006">
    <property type="protein sequence ID" value="GHF12074.1"/>
    <property type="molecule type" value="Genomic_DNA"/>
</dbReference>
<comment type="caution">
    <text evidence="1">The sequence shown here is derived from an EMBL/GenBank/DDBJ whole genome shotgun (WGS) entry which is preliminary data.</text>
</comment>
<organism evidence="1 2">
    <name type="scientific">Amycolatopsis deserti</name>
    <dbReference type="NCBI Taxonomy" id="185696"/>
    <lineage>
        <taxon>Bacteria</taxon>
        <taxon>Bacillati</taxon>
        <taxon>Actinomycetota</taxon>
        <taxon>Actinomycetes</taxon>
        <taxon>Pseudonocardiales</taxon>
        <taxon>Pseudonocardiaceae</taxon>
        <taxon>Amycolatopsis</taxon>
    </lineage>
</organism>
<reference evidence="2" key="1">
    <citation type="journal article" date="2019" name="Int. J. Syst. Evol. Microbiol.">
        <title>The Global Catalogue of Microorganisms (GCM) 10K type strain sequencing project: providing services to taxonomists for standard genome sequencing and annotation.</title>
        <authorList>
            <consortium name="The Broad Institute Genomics Platform"/>
            <consortium name="The Broad Institute Genome Sequencing Center for Infectious Disease"/>
            <person name="Wu L."/>
            <person name="Ma J."/>
        </authorList>
    </citation>
    <scope>NUCLEOTIDE SEQUENCE [LARGE SCALE GENOMIC DNA]</scope>
    <source>
        <strain evidence="2">CGMCC 4.7677</strain>
    </source>
</reference>
<evidence type="ECO:0000313" key="2">
    <source>
        <dbReference type="Proteomes" id="UP000605897"/>
    </source>
</evidence>
<evidence type="ECO:0000313" key="1">
    <source>
        <dbReference type="EMBL" id="GHF12074.1"/>
    </source>
</evidence>
<dbReference type="InterPro" id="IPR035944">
    <property type="entry name" value="YfbM-like_sf"/>
</dbReference>
<evidence type="ECO:0008006" key="3">
    <source>
        <dbReference type="Google" id="ProtNLM"/>
    </source>
</evidence>
<gene>
    <name evidence="1" type="ORF">GCM10017786_52490</name>
</gene>
<dbReference type="Proteomes" id="UP000605897">
    <property type="component" value="Unassembled WGS sequence"/>
</dbReference>
<sequence>MGMTLDYIELTPRQLADVMVDGEKAEELYDEITEDETILTGFVEKAWDGLQYLLDRAGVGVDLRMDGDPIDHDGEEFTGFPPELVKSIAESLNAVPFERLAAHYDPADMMARDVYPRIWDSHAEDELEYLRVNYATLRTFFDTIARNGNAALACFSF</sequence>
<dbReference type="InterPro" id="IPR015068">
    <property type="entry name" value="DUF1877"/>
</dbReference>
<keyword evidence="2" id="KW-1185">Reference proteome</keyword>
<name>A0ABQ3JFC0_9PSEU</name>
<dbReference type="Gene3D" id="3.40.1760.10">
    <property type="entry name" value="YfbM-like super family"/>
    <property type="match status" value="1"/>
</dbReference>
<dbReference type="RefSeq" id="WP_191247273.1">
    <property type="nucleotide sequence ID" value="NZ_BNAU01000006.1"/>
</dbReference>
<protein>
    <recommendedName>
        <fullName evidence="3">DUF1877 family protein</fullName>
    </recommendedName>
</protein>